<proteinExistence type="inferred from homology"/>
<evidence type="ECO:0000256" key="1">
    <source>
        <dbReference type="ARBA" id="ARBA00004141"/>
    </source>
</evidence>
<name>A0AAD7P258_9AGAR</name>
<reference evidence="6" key="1">
    <citation type="submission" date="2023-03" db="EMBL/GenBank/DDBJ databases">
        <title>Massive genome expansion in bonnet fungi (Mycena s.s.) driven by repeated elements and novel gene families across ecological guilds.</title>
        <authorList>
            <consortium name="Lawrence Berkeley National Laboratory"/>
            <person name="Harder C.B."/>
            <person name="Miyauchi S."/>
            <person name="Viragh M."/>
            <person name="Kuo A."/>
            <person name="Thoen E."/>
            <person name="Andreopoulos B."/>
            <person name="Lu D."/>
            <person name="Skrede I."/>
            <person name="Drula E."/>
            <person name="Henrissat B."/>
            <person name="Morin E."/>
            <person name="Kohler A."/>
            <person name="Barry K."/>
            <person name="LaButti K."/>
            <person name="Morin E."/>
            <person name="Salamov A."/>
            <person name="Lipzen A."/>
            <person name="Mereny Z."/>
            <person name="Hegedus B."/>
            <person name="Baldrian P."/>
            <person name="Stursova M."/>
            <person name="Weitz H."/>
            <person name="Taylor A."/>
            <person name="Grigoriev I.V."/>
            <person name="Nagy L.G."/>
            <person name="Martin F."/>
            <person name="Kauserud H."/>
        </authorList>
    </citation>
    <scope>NUCLEOTIDE SEQUENCE</scope>
    <source>
        <strain evidence="6">CBHHK188m</strain>
    </source>
</reference>
<keyword evidence="3" id="KW-0812">Transmembrane</keyword>
<gene>
    <name evidence="6" type="ORF">DFH07DRAFT_947958</name>
</gene>
<dbReference type="Pfam" id="PF06140">
    <property type="entry name" value="Ifi-6-16"/>
    <property type="match status" value="1"/>
</dbReference>
<evidence type="ECO:0000313" key="7">
    <source>
        <dbReference type="Proteomes" id="UP001215280"/>
    </source>
</evidence>
<dbReference type="EMBL" id="JARJLG010000001">
    <property type="protein sequence ID" value="KAJ7784890.1"/>
    <property type="molecule type" value="Genomic_DNA"/>
</dbReference>
<dbReference type="GO" id="GO:0016020">
    <property type="term" value="C:membrane"/>
    <property type="evidence" value="ECO:0007669"/>
    <property type="project" value="UniProtKB-SubCell"/>
</dbReference>
<organism evidence="6 7">
    <name type="scientific">Mycena maculata</name>
    <dbReference type="NCBI Taxonomy" id="230809"/>
    <lineage>
        <taxon>Eukaryota</taxon>
        <taxon>Fungi</taxon>
        <taxon>Dikarya</taxon>
        <taxon>Basidiomycota</taxon>
        <taxon>Agaricomycotina</taxon>
        <taxon>Agaricomycetes</taxon>
        <taxon>Agaricomycetidae</taxon>
        <taxon>Agaricales</taxon>
        <taxon>Marasmiineae</taxon>
        <taxon>Mycenaceae</taxon>
        <taxon>Mycena</taxon>
    </lineage>
</organism>
<dbReference type="InterPro" id="IPR009311">
    <property type="entry name" value="IFI6/IFI27-like"/>
</dbReference>
<dbReference type="Gene3D" id="6.10.110.10">
    <property type="match status" value="1"/>
</dbReference>
<comment type="similarity">
    <text evidence="2">Belongs to the IFI6/IFI27 family.</text>
</comment>
<comment type="caution">
    <text evidence="6">The sequence shown here is derived from an EMBL/GenBank/DDBJ whole genome shotgun (WGS) entry which is preliminary data.</text>
</comment>
<sequence>MPTVRVSHPDQLLPEAVSPHANSALNAVKSVQISEEQMKAAKRAAEAIGQASAGAAVAAGAALAPHAENAFNAIKSSVHIPKEHMDAAAAFANQAAAGVGAVAADVKQHWDSLDPDVQHKAAFIGGGVAVGLVAPPLIIGALGFTHGGVAAGSAAAGMQAGIGNVAAGSVFAGLQSAGVVGLARGVCAVAAGLGGTTGHLLDELTKKRDTKL</sequence>
<evidence type="ECO:0000256" key="4">
    <source>
        <dbReference type="ARBA" id="ARBA00022989"/>
    </source>
</evidence>
<dbReference type="Proteomes" id="UP001215280">
    <property type="component" value="Unassembled WGS sequence"/>
</dbReference>
<dbReference type="PANTHER" id="PTHR16932">
    <property type="entry name" value="INTERFERON ALPHA-INDUCIBLE PROTEIN 27"/>
    <property type="match status" value="1"/>
</dbReference>
<evidence type="ECO:0000256" key="2">
    <source>
        <dbReference type="ARBA" id="ARBA00007262"/>
    </source>
</evidence>
<keyword evidence="4" id="KW-1133">Transmembrane helix</keyword>
<dbReference type="AlphaFoldDB" id="A0AAD7P258"/>
<dbReference type="PANTHER" id="PTHR16932:SF18">
    <property type="entry name" value="INTERFERON, ALPHA-INDUCIBLE PROTEIN 27-LIKE 2"/>
    <property type="match status" value="1"/>
</dbReference>
<evidence type="ECO:0000256" key="3">
    <source>
        <dbReference type="ARBA" id="ARBA00022692"/>
    </source>
</evidence>
<accession>A0AAD7P258</accession>
<keyword evidence="7" id="KW-1185">Reference proteome</keyword>
<evidence type="ECO:0000256" key="5">
    <source>
        <dbReference type="ARBA" id="ARBA00023136"/>
    </source>
</evidence>
<evidence type="ECO:0000313" key="6">
    <source>
        <dbReference type="EMBL" id="KAJ7784890.1"/>
    </source>
</evidence>
<comment type="subcellular location">
    <subcellularLocation>
        <location evidence="1">Membrane</location>
        <topology evidence="1">Multi-pass membrane protein</topology>
    </subcellularLocation>
</comment>
<protein>
    <submittedName>
        <fullName evidence="6">Uncharacterized protein</fullName>
    </submittedName>
</protein>
<dbReference type="InterPro" id="IPR038213">
    <property type="entry name" value="IFI6/IFI27-like_sf"/>
</dbReference>
<keyword evidence="5" id="KW-0472">Membrane</keyword>